<protein>
    <submittedName>
        <fullName evidence="2">5'-Nucleotidase domain protein</fullName>
    </submittedName>
</protein>
<evidence type="ECO:0000313" key="3">
    <source>
        <dbReference type="Proteomes" id="UP000007394"/>
    </source>
</evidence>
<sequence>MSLIIKNFFILLISLLAVEFYPQVQDYSVKEIKINNTLNSRDLNAFNKLISFRKDFNKVLDSIIIISTSGDRKKLAFYYNEDLTLNNFLISYLFNNQWMVSDRHTNTYNSEGKLVSILWEAFNNLTGEWSNDALDIYSYDTSGNCITHLHQTYIGGEFQNIFRYNYYYDSSNNLSSSIYETWNNDNWLLVSRIINHYNSSNLLDTTLFQYWVNNQLLNSQLNIYEYDSNFNVVTNLVKRWDENNWLNFAKGLFRYDNNKLISENWFLNNNDQWENWERKFYEYDNDYYLIHLYGEEWQNGQWLPADLGLLIKLPDGTKLGYLAKELFLYYSPSTAVDRNDNTIREFNLFQNYPNPFNPITKIRWQSPFSGHTTLKVYDVLGREIGTLVDEYKSFGNYEAEFNISQYSNSDIASGIYFYRLSIVSTDGFTVTKVKKMILNK</sequence>
<reference evidence="2 3" key="1">
    <citation type="journal article" date="2012" name="Front. Microbiol.">
        <title>Complete genome of Ignavibacterium album, a metabolically versatile, flagellated, facultative anaerobe from the phylum Chlorobi.</title>
        <authorList>
            <person name="Liu Z."/>
            <person name="Frigaard N.-U."/>
            <person name="Vogl K."/>
            <person name="Iino T."/>
            <person name="Ohkuma M."/>
            <person name="Overmann J."/>
            <person name="Bryant D.A."/>
        </authorList>
    </citation>
    <scope>NUCLEOTIDE SEQUENCE [LARGE SCALE GENOMIC DNA]</scope>
    <source>
        <strain evidence="3">DSM 19864 / JCM 16511 / NBRC 101810 / Mat9-16</strain>
    </source>
</reference>
<proteinExistence type="predicted"/>
<dbReference type="Gene3D" id="2.40.128.720">
    <property type="match status" value="2"/>
</dbReference>
<evidence type="ECO:0000259" key="1">
    <source>
        <dbReference type="Pfam" id="PF18962"/>
    </source>
</evidence>
<dbReference type="HOGENOM" id="CLU_622240_0_0_10"/>
<gene>
    <name evidence="2" type="ordered locus">IALB_2171</name>
</gene>
<accession>I0ALL9</accession>
<dbReference type="InterPro" id="IPR026444">
    <property type="entry name" value="Secre_tail"/>
</dbReference>
<dbReference type="RefSeq" id="WP_014561025.1">
    <property type="nucleotide sequence ID" value="NC_017464.1"/>
</dbReference>
<feature type="domain" description="Secretion system C-terminal sorting" evidence="1">
    <location>
        <begin position="352"/>
        <end position="422"/>
    </location>
</feature>
<dbReference type="AlphaFoldDB" id="I0ALL9"/>
<dbReference type="Gene3D" id="2.60.40.4070">
    <property type="match status" value="1"/>
</dbReference>
<evidence type="ECO:0000313" key="2">
    <source>
        <dbReference type="EMBL" id="AFH49876.1"/>
    </source>
</evidence>
<dbReference type="Pfam" id="PF18962">
    <property type="entry name" value="Por_Secre_tail"/>
    <property type="match status" value="1"/>
</dbReference>
<keyword evidence="3" id="KW-1185">Reference proteome</keyword>
<dbReference type="EMBL" id="CP003418">
    <property type="protein sequence ID" value="AFH49876.1"/>
    <property type="molecule type" value="Genomic_DNA"/>
</dbReference>
<dbReference type="STRING" id="945713.IALB_2171"/>
<dbReference type="Proteomes" id="UP000007394">
    <property type="component" value="Chromosome"/>
</dbReference>
<dbReference type="eggNOG" id="COG3292">
    <property type="taxonomic scope" value="Bacteria"/>
</dbReference>
<name>I0ALL9_IGNAJ</name>
<dbReference type="NCBIfam" id="TIGR04183">
    <property type="entry name" value="Por_Secre_tail"/>
    <property type="match status" value="1"/>
</dbReference>
<dbReference type="KEGG" id="ial:IALB_2171"/>
<organism evidence="2 3">
    <name type="scientific">Ignavibacterium album (strain DSM 19864 / JCM 16511 / NBRC 101810 / Mat9-16)</name>
    <dbReference type="NCBI Taxonomy" id="945713"/>
    <lineage>
        <taxon>Bacteria</taxon>
        <taxon>Pseudomonadati</taxon>
        <taxon>Ignavibacteriota</taxon>
        <taxon>Ignavibacteria</taxon>
        <taxon>Ignavibacteriales</taxon>
        <taxon>Ignavibacteriaceae</taxon>
        <taxon>Ignavibacterium</taxon>
    </lineage>
</organism>